<organism evidence="9 10">
    <name type="scientific">Coniochaeta hoffmannii</name>
    <dbReference type="NCBI Taxonomy" id="91930"/>
    <lineage>
        <taxon>Eukaryota</taxon>
        <taxon>Fungi</taxon>
        <taxon>Dikarya</taxon>
        <taxon>Ascomycota</taxon>
        <taxon>Pezizomycotina</taxon>
        <taxon>Sordariomycetes</taxon>
        <taxon>Sordariomycetidae</taxon>
        <taxon>Coniochaetales</taxon>
        <taxon>Coniochaetaceae</taxon>
        <taxon>Coniochaeta</taxon>
    </lineage>
</organism>
<dbReference type="Gene3D" id="3.40.50.620">
    <property type="entry name" value="HUPs"/>
    <property type="match status" value="1"/>
</dbReference>
<keyword evidence="6 7" id="KW-0520">NAD</keyword>
<dbReference type="Pfam" id="PF02540">
    <property type="entry name" value="NAD_synthase"/>
    <property type="match status" value="1"/>
</dbReference>
<evidence type="ECO:0000256" key="4">
    <source>
        <dbReference type="ARBA" id="ARBA00022741"/>
    </source>
</evidence>
<dbReference type="GO" id="GO:0003952">
    <property type="term" value="F:NAD+ synthase (glutamine-hydrolyzing) activity"/>
    <property type="evidence" value="ECO:0007669"/>
    <property type="project" value="UniProtKB-UniRule"/>
</dbReference>
<dbReference type="GO" id="GO:0005524">
    <property type="term" value="F:ATP binding"/>
    <property type="evidence" value="ECO:0007669"/>
    <property type="project" value="UniProtKB-UniRule"/>
</dbReference>
<reference evidence="9" key="1">
    <citation type="submission" date="2022-07" db="EMBL/GenBank/DDBJ databases">
        <title>Fungi with potential for degradation of polypropylene.</title>
        <authorList>
            <person name="Gostincar C."/>
        </authorList>
    </citation>
    <scope>NUCLEOTIDE SEQUENCE</scope>
    <source>
        <strain evidence="9">EXF-13287</strain>
    </source>
</reference>
<dbReference type="Proteomes" id="UP001174691">
    <property type="component" value="Unassembled WGS sequence"/>
</dbReference>
<dbReference type="EC" id="6.3.5.1" evidence="7"/>
<feature type="domain" description="CN hydrolase" evidence="8">
    <location>
        <begin position="4"/>
        <end position="275"/>
    </location>
</feature>
<dbReference type="CDD" id="cd00553">
    <property type="entry name" value="NAD_synthase"/>
    <property type="match status" value="1"/>
</dbReference>
<dbReference type="Gene3D" id="3.60.110.10">
    <property type="entry name" value="Carbon-nitrogen hydrolase"/>
    <property type="match status" value="1"/>
</dbReference>
<keyword evidence="10" id="KW-1185">Reference proteome</keyword>
<evidence type="ECO:0000256" key="3">
    <source>
        <dbReference type="ARBA" id="ARBA00022598"/>
    </source>
</evidence>
<comment type="pathway">
    <text evidence="1 7">Cofactor biosynthesis; NAD(+) biosynthesis; NAD(+) from deamido-NAD(+) (L-Gln route): step 1/1.</text>
</comment>
<dbReference type="InterPro" id="IPR014729">
    <property type="entry name" value="Rossmann-like_a/b/a_fold"/>
</dbReference>
<dbReference type="GO" id="GO:0005737">
    <property type="term" value="C:cytoplasm"/>
    <property type="evidence" value="ECO:0007669"/>
    <property type="project" value="InterPro"/>
</dbReference>
<dbReference type="SUPFAM" id="SSF56317">
    <property type="entry name" value="Carbon-nitrogen hydrolase"/>
    <property type="match status" value="1"/>
</dbReference>
<dbReference type="SUPFAM" id="SSF52402">
    <property type="entry name" value="Adenine nucleotide alpha hydrolases-like"/>
    <property type="match status" value="1"/>
</dbReference>
<dbReference type="HAMAP" id="MF_02090">
    <property type="entry name" value="NadE_glutamine_dep"/>
    <property type="match status" value="1"/>
</dbReference>
<dbReference type="InterPro" id="IPR003010">
    <property type="entry name" value="C-N_Hydrolase"/>
</dbReference>
<dbReference type="CDD" id="cd07570">
    <property type="entry name" value="GAT_Gln-NAD-synth"/>
    <property type="match status" value="1"/>
</dbReference>
<evidence type="ECO:0000256" key="5">
    <source>
        <dbReference type="ARBA" id="ARBA00022840"/>
    </source>
</evidence>
<proteinExistence type="inferred from homology"/>
<dbReference type="InterPro" id="IPR022310">
    <property type="entry name" value="NAD/GMP_synthase"/>
</dbReference>
<keyword evidence="5 7" id="KW-0067">ATP-binding</keyword>
<dbReference type="InterPro" id="IPR014445">
    <property type="entry name" value="Gln-dep_NAD_synthase"/>
</dbReference>
<name>A0AA38SJF9_9PEZI</name>
<gene>
    <name evidence="9" type="ORF">NKR19_g968</name>
</gene>
<dbReference type="InterPro" id="IPR036526">
    <property type="entry name" value="C-N_Hydrolase_sf"/>
</dbReference>
<dbReference type="FunFam" id="3.40.50.620:FF:000036">
    <property type="entry name" value="Glutamine-dependent NAD(+) synthetase"/>
    <property type="match status" value="1"/>
</dbReference>
<keyword evidence="4 7" id="KW-0547">Nucleotide-binding</keyword>
<dbReference type="EMBL" id="JANBVN010000008">
    <property type="protein sequence ID" value="KAJ9164966.1"/>
    <property type="molecule type" value="Genomic_DNA"/>
</dbReference>
<dbReference type="PIRSF" id="PIRSF006630">
    <property type="entry name" value="NADS_GAT"/>
    <property type="match status" value="1"/>
</dbReference>
<dbReference type="GO" id="GO:0004359">
    <property type="term" value="F:glutaminase activity"/>
    <property type="evidence" value="ECO:0007669"/>
    <property type="project" value="InterPro"/>
</dbReference>
<sequence length="712" mass="79859">MEFVTVAAASLPSVPLDFLGNRDRILESIRIAKDKGASLRTGPELEIPGYGCLDHHLENDTELHSWEVLAEIIADPVCKDMLIDLGTGVRHKNVHYNCRVLCTYRKVYAIRCKQALAGDGLYREPRHFTAWMKERQVESHKLHQVVREVTGQTTVPIGDFILETPDTSVTCETCEELFVPRNPSIFTGLDGAEIILNSSASHAELRKLGRRLNLISNSTRSNGGLYVYANSTGLDGEARMLYDGSSMIIENGEVLAQSSQFSLLPVEVIVATVDLGRVRSYRTSHSRNVQAAKQPEYPRVQCDITLSRPSSEVFLSDKIITPEIPIKLLEPMEEIHLATSVYLWQYLIRSSSAGFFLALSGGLDSSTVALFVFGMAKTVLKSIQAGEQNTLRDLRKAVGIKDYTPKSAEEIVSKLLHTCFMGTVNSSEETRSRAKRLSAQIGAYHTDLNIDKAVIAHESLVEDAFDGFKPKYAVEGGTWSENLAKQNIQARNRLVVSYELAQLSTQARGLPRAGTSLLVLGSGNVDENLRGYYTKYDASYADLSPLGSISKTDAANFQRWAMKHWNMPIMKEFLEATPSAELLPLSAGIQSDEEEMGLTYKELSDFGILRKVHKLGPWSSYLRLLSEWKNRPGFGPREIADKVFKFFRFYAINRHKTTTLTPAVHLESYNPDDNRHDLRPFLYVVDWPWQFNKIRAHVAEMERSLEAKEAEK</sequence>
<evidence type="ECO:0000313" key="9">
    <source>
        <dbReference type="EMBL" id="KAJ9164966.1"/>
    </source>
</evidence>
<dbReference type="PROSITE" id="PS50263">
    <property type="entry name" value="CN_HYDROLASE"/>
    <property type="match status" value="1"/>
</dbReference>
<dbReference type="PANTHER" id="PTHR23090">
    <property type="entry name" value="NH 3 /GLUTAMINE-DEPENDENT NAD + SYNTHETASE"/>
    <property type="match status" value="1"/>
</dbReference>
<evidence type="ECO:0000256" key="7">
    <source>
        <dbReference type="PIRNR" id="PIRNR006630"/>
    </source>
</evidence>
<comment type="catalytic activity">
    <reaction evidence="7">
        <text>deamido-NAD(+) + L-glutamine + ATP + H2O = L-glutamate + AMP + diphosphate + NAD(+) + H(+)</text>
        <dbReference type="Rhea" id="RHEA:24384"/>
        <dbReference type="ChEBI" id="CHEBI:15377"/>
        <dbReference type="ChEBI" id="CHEBI:15378"/>
        <dbReference type="ChEBI" id="CHEBI:29985"/>
        <dbReference type="ChEBI" id="CHEBI:30616"/>
        <dbReference type="ChEBI" id="CHEBI:33019"/>
        <dbReference type="ChEBI" id="CHEBI:57540"/>
        <dbReference type="ChEBI" id="CHEBI:58359"/>
        <dbReference type="ChEBI" id="CHEBI:58437"/>
        <dbReference type="ChEBI" id="CHEBI:456215"/>
        <dbReference type="EC" id="6.3.5.1"/>
    </reaction>
</comment>
<evidence type="ECO:0000256" key="6">
    <source>
        <dbReference type="ARBA" id="ARBA00023027"/>
    </source>
</evidence>
<evidence type="ECO:0000259" key="8">
    <source>
        <dbReference type="PROSITE" id="PS50263"/>
    </source>
</evidence>
<keyword evidence="3 7" id="KW-0436">Ligase</keyword>
<dbReference type="PANTHER" id="PTHR23090:SF9">
    <property type="entry name" value="GLUTAMINE-DEPENDENT NAD(+) SYNTHETASE"/>
    <property type="match status" value="1"/>
</dbReference>
<dbReference type="Pfam" id="PF00795">
    <property type="entry name" value="CN_hydrolase"/>
    <property type="match status" value="1"/>
</dbReference>
<comment type="caution">
    <text evidence="9">The sequence shown here is derived from an EMBL/GenBank/DDBJ whole genome shotgun (WGS) entry which is preliminary data.</text>
</comment>
<dbReference type="InterPro" id="IPR003694">
    <property type="entry name" value="NAD_synthase"/>
</dbReference>
<protein>
    <recommendedName>
        <fullName evidence="7">Glutamine-dependent NAD(+) synthetase</fullName>
        <ecNumber evidence="7">6.3.5.1</ecNumber>
    </recommendedName>
    <alternativeName>
        <fullName evidence="7">NAD(+) synthase [glutamine-hydrolyzing]</fullName>
    </alternativeName>
</protein>
<dbReference type="AlphaFoldDB" id="A0AA38SJF9"/>
<evidence type="ECO:0000256" key="2">
    <source>
        <dbReference type="ARBA" id="ARBA00007145"/>
    </source>
</evidence>
<dbReference type="GO" id="GO:0009435">
    <property type="term" value="P:NAD+ biosynthetic process"/>
    <property type="evidence" value="ECO:0007669"/>
    <property type="project" value="UniProtKB-UniRule"/>
</dbReference>
<comment type="similarity">
    <text evidence="2 7">In the C-terminal section; belongs to the NAD synthetase family.</text>
</comment>
<evidence type="ECO:0000256" key="1">
    <source>
        <dbReference type="ARBA" id="ARBA00005188"/>
    </source>
</evidence>
<evidence type="ECO:0000313" key="10">
    <source>
        <dbReference type="Proteomes" id="UP001174691"/>
    </source>
</evidence>
<accession>A0AA38SJF9</accession>